<dbReference type="InterPro" id="IPR005182">
    <property type="entry name" value="YdbS-like_PH"/>
</dbReference>
<gene>
    <name evidence="2" type="ORF">ACFQJ6_00225</name>
    <name evidence="3" type="ORF">ACFQJ6_02195</name>
</gene>
<dbReference type="RefSeq" id="WP_382208375.1">
    <property type="nucleotide sequence ID" value="NZ_JBHSZH010000001.1"/>
</dbReference>
<sequence>MGLYAFSSGLYTYWTNSLTTYYVTSRRIIKEYRFLSLVRREIPREKVRGVQERKSAIEALVGLGNVLVASGGGRSLEIRMRNMEQSESFADSIRTLISES</sequence>
<evidence type="ECO:0000313" key="3">
    <source>
        <dbReference type="EMBL" id="MFC7079125.1"/>
    </source>
</evidence>
<reference evidence="4" key="2">
    <citation type="journal article" date="2019" name="Int. J. Syst. Evol. Microbiol.">
        <title>The Global Catalogue of Microorganisms (GCM) 10K type strain sequencing project: providing services to taxonomists for standard genome sequencing and annotation.</title>
        <authorList>
            <consortium name="The Broad Institute Genomics Platform"/>
            <consortium name="The Broad Institute Genome Sequencing Center for Infectious Disease"/>
            <person name="Wu L."/>
            <person name="Ma J."/>
        </authorList>
    </citation>
    <scope>NUCLEOTIDE SEQUENCE [LARGE SCALE GENOMIC DNA]</scope>
    <source>
        <strain evidence="4">DT72</strain>
    </source>
</reference>
<comment type="caution">
    <text evidence="3">The sequence shown here is derived from an EMBL/GenBank/DDBJ whole genome shotgun (WGS) entry which is preliminary data.</text>
</comment>
<reference evidence="3" key="3">
    <citation type="submission" date="2024-09" db="EMBL/GenBank/DDBJ databases">
        <authorList>
            <person name="Sun Q."/>
        </authorList>
    </citation>
    <scope>NUCLEOTIDE SEQUENCE</scope>
    <source>
        <strain evidence="3">CCM 7472</strain>
    </source>
</reference>
<dbReference type="EMBL" id="JBHSZH010000001">
    <property type="protein sequence ID" value="MFC7078786.1"/>
    <property type="molecule type" value="Genomic_DNA"/>
</dbReference>
<accession>A0ABD5WJU2</accession>
<dbReference type="AlphaFoldDB" id="A0ABD5WJU2"/>
<feature type="domain" description="YdbS-like PH" evidence="1">
    <location>
        <begin position="19"/>
        <end position="93"/>
    </location>
</feature>
<keyword evidence="4" id="KW-1185">Reference proteome</keyword>
<organism evidence="3 4">
    <name type="scientific">Halorussus caseinilyticus</name>
    <dbReference type="NCBI Taxonomy" id="3034025"/>
    <lineage>
        <taxon>Archaea</taxon>
        <taxon>Methanobacteriati</taxon>
        <taxon>Methanobacteriota</taxon>
        <taxon>Stenosarchaea group</taxon>
        <taxon>Halobacteria</taxon>
        <taxon>Halobacteriales</taxon>
        <taxon>Haladaptataceae</taxon>
        <taxon>Halorussus</taxon>
    </lineage>
</organism>
<evidence type="ECO:0000259" key="1">
    <source>
        <dbReference type="Pfam" id="PF03703"/>
    </source>
</evidence>
<name>A0ABD5WJU2_9EURY</name>
<dbReference type="EMBL" id="JBHSZH010000001">
    <property type="protein sequence ID" value="MFC7079125.1"/>
    <property type="molecule type" value="Genomic_DNA"/>
</dbReference>
<proteinExistence type="predicted"/>
<evidence type="ECO:0000313" key="2">
    <source>
        <dbReference type="EMBL" id="MFC7078786.1"/>
    </source>
</evidence>
<reference evidence="3" key="1">
    <citation type="journal article" date="2014" name="Int. J. Syst. Evol. Microbiol.">
        <title>Complete genome sequence of Corynebacterium casei LMG S-19264T (=DSM 44701T), isolated from a smear-ripened cheese.</title>
        <authorList>
            <consortium name="US DOE Joint Genome Institute (JGI-PGF)"/>
            <person name="Walter F."/>
            <person name="Albersmeier A."/>
            <person name="Kalinowski J."/>
            <person name="Ruckert C."/>
        </authorList>
    </citation>
    <scope>NUCLEOTIDE SEQUENCE [LARGE SCALE GENOMIC DNA]</scope>
    <source>
        <strain evidence="3">CCM 7472</strain>
    </source>
</reference>
<evidence type="ECO:0000313" key="4">
    <source>
        <dbReference type="Proteomes" id="UP001596407"/>
    </source>
</evidence>
<protein>
    <submittedName>
        <fullName evidence="3">PH domain-containing protein</fullName>
    </submittedName>
</protein>
<dbReference type="Pfam" id="PF03703">
    <property type="entry name" value="bPH_2"/>
    <property type="match status" value="1"/>
</dbReference>
<dbReference type="Proteomes" id="UP001596407">
    <property type="component" value="Unassembled WGS sequence"/>
</dbReference>